<evidence type="ECO:0000313" key="6">
    <source>
        <dbReference type="EMBL" id="MFD2834284.1"/>
    </source>
</evidence>
<feature type="transmembrane region" description="Helical" evidence="5">
    <location>
        <begin position="267"/>
        <end position="295"/>
    </location>
</feature>
<dbReference type="InterPro" id="IPR002293">
    <property type="entry name" value="AA/rel_permease1"/>
</dbReference>
<dbReference type="RefSeq" id="WP_251739086.1">
    <property type="nucleotide sequence ID" value="NZ_JBHUOJ010000032.1"/>
</dbReference>
<feature type="transmembrane region" description="Helical" evidence="5">
    <location>
        <begin position="223"/>
        <end position="247"/>
    </location>
</feature>
<comment type="caution">
    <text evidence="6">The sequence shown here is derived from an EMBL/GenBank/DDBJ whole genome shotgun (WGS) entry which is preliminary data.</text>
</comment>
<evidence type="ECO:0000256" key="3">
    <source>
        <dbReference type="ARBA" id="ARBA00022989"/>
    </source>
</evidence>
<dbReference type="Gene3D" id="1.20.1740.10">
    <property type="entry name" value="Amino acid/polyamine transporter I"/>
    <property type="match status" value="1"/>
</dbReference>
<dbReference type="EMBL" id="JBHUOJ010000032">
    <property type="protein sequence ID" value="MFD2834284.1"/>
    <property type="molecule type" value="Genomic_DNA"/>
</dbReference>
<keyword evidence="3 5" id="KW-1133">Transmembrane helix</keyword>
<organism evidence="6 7">
    <name type="scientific">Christiangramia antarctica</name>
    <dbReference type="NCBI Taxonomy" id="2058158"/>
    <lineage>
        <taxon>Bacteria</taxon>
        <taxon>Pseudomonadati</taxon>
        <taxon>Bacteroidota</taxon>
        <taxon>Flavobacteriia</taxon>
        <taxon>Flavobacteriales</taxon>
        <taxon>Flavobacteriaceae</taxon>
        <taxon>Christiangramia</taxon>
    </lineage>
</organism>
<dbReference type="PANTHER" id="PTHR43243:SF11">
    <property type="entry name" value="AMINO ACID PERMEASE_ SLC12A DOMAIN-CONTAINING PROTEIN"/>
    <property type="match status" value="1"/>
</dbReference>
<feature type="transmembrane region" description="Helical" evidence="5">
    <location>
        <begin position="29"/>
        <end position="51"/>
    </location>
</feature>
<feature type="transmembrane region" description="Helical" evidence="5">
    <location>
        <begin position="378"/>
        <end position="398"/>
    </location>
</feature>
<dbReference type="Proteomes" id="UP001597438">
    <property type="component" value="Unassembled WGS sequence"/>
</dbReference>
<feature type="transmembrane region" description="Helical" evidence="5">
    <location>
        <begin position="404"/>
        <end position="422"/>
    </location>
</feature>
<comment type="subcellular location">
    <subcellularLocation>
        <location evidence="1">Membrane</location>
        <topology evidence="1">Multi-pass membrane protein</topology>
    </subcellularLocation>
</comment>
<evidence type="ECO:0000313" key="7">
    <source>
        <dbReference type="Proteomes" id="UP001597438"/>
    </source>
</evidence>
<protein>
    <submittedName>
        <fullName evidence="6">APC family permease</fullName>
    </submittedName>
</protein>
<keyword evidence="4 5" id="KW-0472">Membrane</keyword>
<accession>A0ABW5X8M1</accession>
<feature type="transmembrane region" description="Helical" evidence="5">
    <location>
        <begin position="184"/>
        <end position="202"/>
    </location>
</feature>
<keyword evidence="2 5" id="KW-0812">Transmembrane</keyword>
<evidence type="ECO:0000256" key="4">
    <source>
        <dbReference type="ARBA" id="ARBA00023136"/>
    </source>
</evidence>
<feature type="transmembrane region" description="Helical" evidence="5">
    <location>
        <begin position="81"/>
        <end position="101"/>
    </location>
</feature>
<feature type="transmembrane region" description="Helical" evidence="5">
    <location>
        <begin position="316"/>
        <end position="333"/>
    </location>
</feature>
<feature type="transmembrane region" description="Helical" evidence="5">
    <location>
        <begin position="345"/>
        <end position="366"/>
    </location>
</feature>
<keyword evidence="7" id="KW-1185">Reference proteome</keyword>
<evidence type="ECO:0000256" key="1">
    <source>
        <dbReference type="ARBA" id="ARBA00004141"/>
    </source>
</evidence>
<dbReference type="Pfam" id="PF13520">
    <property type="entry name" value="AA_permease_2"/>
    <property type="match status" value="1"/>
</dbReference>
<sequence>MPKKLNQLEATAICGNDISSSCLYVSALAIVYAGQYAWISLLMVAVVLFLFRKIYGEVVGALPLNGGAYNALLNTTKKSTAALAAALTVLSYMATAVISATEAVRYAHSIWEMIPILPVTIGLLALFMGLVILGIGESSKVAIAIFLFHLCSLTLLSGFCIYFFLNQGFEVLLENFHLPIEGSITMALFFGFSAAMLGISGFESSANYVEEQEPGVFPKTLRNMWIVVSIFNPLIAFLALAILPVSVVANHEEALLSFLGSTTGGNWLAFLVSLDAALVLSGAVLTSYVGVGGLMERMALDRILPGVLLKKNKKNSAYIIFILFFILAVSILFVTKGNLAKLAGIYTIAFLFVMALFGLGNVLLKINRKRLPRPEKAGWFAIFIAIAAVLSAIVGNILLNPPYLWTFVEYLLPTLAVVYFMLYRHYLIRGFLIIISKVLPHDSKIFHSFHKMAIQKLASISGKQFVFFTAGDNVESLNKVMLYISENEPTRRIKLVTVLPEGETPPPNLEKDIEVLDRAYPDIHIEFVIERGQFGPEKVHELSEKWGIPTNFMFIGAPGEQFPYRVQELGEVRLII</sequence>
<evidence type="ECO:0000256" key="5">
    <source>
        <dbReference type="SAM" id="Phobius"/>
    </source>
</evidence>
<gene>
    <name evidence="6" type="ORF">ACFSYS_13385</name>
</gene>
<proteinExistence type="predicted"/>
<name>A0ABW5X8M1_9FLAO</name>
<evidence type="ECO:0000256" key="2">
    <source>
        <dbReference type="ARBA" id="ARBA00022692"/>
    </source>
</evidence>
<reference evidence="7" key="1">
    <citation type="journal article" date="2019" name="Int. J. Syst. Evol. Microbiol.">
        <title>The Global Catalogue of Microorganisms (GCM) 10K type strain sequencing project: providing services to taxonomists for standard genome sequencing and annotation.</title>
        <authorList>
            <consortium name="The Broad Institute Genomics Platform"/>
            <consortium name="The Broad Institute Genome Sequencing Center for Infectious Disease"/>
            <person name="Wu L."/>
            <person name="Ma J."/>
        </authorList>
    </citation>
    <scope>NUCLEOTIDE SEQUENCE [LARGE SCALE GENOMIC DNA]</scope>
    <source>
        <strain evidence="7">KCTC 52925</strain>
    </source>
</reference>
<dbReference type="PANTHER" id="PTHR43243">
    <property type="entry name" value="INNER MEMBRANE TRANSPORTER YGJI-RELATED"/>
    <property type="match status" value="1"/>
</dbReference>
<feature type="transmembrane region" description="Helical" evidence="5">
    <location>
        <begin position="142"/>
        <end position="164"/>
    </location>
</feature>
<feature type="transmembrane region" description="Helical" evidence="5">
    <location>
        <begin position="113"/>
        <end position="135"/>
    </location>
</feature>